<dbReference type="EMBL" id="JADBEM010000001">
    <property type="protein sequence ID" value="MBE1604994.1"/>
    <property type="molecule type" value="Genomic_DNA"/>
</dbReference>
<dbReference type="Gene3D" id="1.10.1740.10">
    <property type="match status" value="1"/>
</dbReference>
<dbReference type="Gene3D" id="1.10.10.10">
    <property type="entry name" value="Winged helix-like DNA-binding domain superfamily/Winged helix DNA-binding domain"/>
    <property type="match status" value="1"/>
</dbReference>
<dbReference type="InterPro" id="IPR013325">
    <property type="entry name" value="RNA_pol_sigma_r2"/>
</dbReference>
<dbReference type="CDD" id="cd06171">
    <property type="entry name" value="Sigma70_r4"/>
    <property type="match status" value="1"/>
</dbReference>
<feature type="region of interest" description="Disordered" evidence="6">
    <location>
        <begin position="195"/>
        <end position="250"/>
    </location>
</feature>
<dbReference type="PANTHER" id="PTHR43133">
    <property type="entry name" value="RNA POLYMERASE ECF-TYPE SIGMA FACTO"/>
    <property type="match status" value="1"/>
</dbReference>
<evidence type="ECO:0000256" key="6">
    <source>
        <dbReference type="SAM" id="MobiDB-lite"/>
    </source>
</evidence>
<keyword evidence="2" id="KW-0805">Transcription regulation</keyword>
<evidence type="ECO:0000259" key="8">
    <source>
        <dbReference type="Pfam" id="PF08281"/>
    </source>
</evidence>
<dbReference type="NCBIfam" id="TIGR02937">
    <property type="entry name" value="sigma70-ECF"/>
    <property type="match status" value="1"/>
</dbReference>
<evidence type="ECO:0000256" key="4">
    <source>
        <dbReference type="ARBA" id="ARBA00023125"/>
    </source>
</evidence>
<evidence type="ECO:0000256" key="5">
    <source>
        <dbReference type="ARBA" id="ARBA00023163"/>
    </source>
</evidence>
<comment type="caution">
    <text evidence="9">The sequence shown here is derived from an EMBL/GenBank/DDBJ whole genome shotgun (WGS) entry which is preliminary data.</text>
</comment>
<reference evidence="9" key="1">
    <citation type="submission" date="2020-10" db="EMBL/GenBank/DDBJ databases">
        <title>Sequencing the genomes of 1000 actinobacteria strains.</title>
        <authorList>
            <person name="Klenk H.-P."/>
        </authorList>
    </citation>
    <scope>NUCLEOTIDE SEQUENCE</scope>
    <source>
        <strain evidence="9">DSM 45354</strain>
    </source>
</reference>
<gene>
    <name evidence="9" type="ORF">HEB94_001842</name>
</gene>
<name>A0A927MRW2_9ACTN</name>
<keyword evidence="5" id="KW-0804">Transcription</keyword>
<dbReference type="Proteomes" id="UP000638648">
    <property type="component" value="Unassembled WGS sequence"/>
</dbReference>
<evidence type="ECO:0000256" key="1">
    <source>
        <dbReference type="ARBA" id="ARBA00010641"/>
    </source>
</evidence>
<feature type="domain" description="RNA polymerase sigma-70 region 2" evidence="7">
    <location>
        <begin position="36"/>
        <end position="102"/>
    </location>
</feature>
<comment type="similarity">
    <text evidence="1">Belongs to the sigma-70 factor family. ECF subfamily.</text>
</comment>
<dbReference type="GO" id="GO:0016987">
    <property type="term" value="F:sigma factor activity"/>
    <property type="evidence" value="ECO:0007669"/>
    <property type="project" value="UniProtKB-KW"/>
</dbReference>
<sequence>MTTSTPSSLAGGDEALDDKELLARHVAGDPEAFASLFRRHRDRLWAVALRTLSDPEEAADALQDALISAFRNAAQFRGESAVTTWLHRVVVNACLDRVRRRAVRAADPLPEDDHAAELAAARPPDPAEAQELRIDVLTALDTLNPDQRAAIVLVDMEGYSVEEAAQILECAPGTIKSRCARGRAKLVPLLTHLRPGSAGVAGETDSGGNHAVSPDVQGLRRTGSDVEPSPPRPTAGSSRRSAQRRGGEAK</sequence>
<evidence type="ECO:0000256" key="3">
    <source>
        <dbReference type="ARBA" id="ARBA00023082"/>
    </source>
</evidence>
<keyword evidence="10" id="KW-1185">Reference proteome</keyword>
<dbReference type="RefSeq" id="WP_192749407.1">
    <property type="nucleotide sequence ID" value="NZ_BAABJL010000030.1"/>
</dbReference>
<dbReference type="AlphaFoldDB" id="A0A927MRW2"/>
<dbReference type="NCBIfam" id="NF007225">
    <property type="entry name" value="PRK09643.1"/>
    <property type="match status" value="1"/>
</dbReference>
<evidence type="ECO:0000256" key="2">
    <source>
        <dbReference type="ARBA" id="ARBA00023015"/>
    </source>
</evidence>
<dbReference type="InterPro" id="IPR014284">
    <property type="entry name" value="RNA_pol_sigma-70_dom"/>
</dbReference>
<dbReference type="InterPro" id="IPR007627">
    <property type="entry name" value="RNA_pol_sigma70_r2"/>
</dbReference>
<feature type="domain" description="RNA polymerase sigma factor 70 region 4 type 2" evidence="8">
    <location>
        <begin position="135"/>
        <end position="186"/>
    </location>
</feature>
<dbReference type="InterPro" id="IPR039425">
    <property type="entry name" value="RNA_pol_sigma-70-like"/>
</dbReference>
<dbReference type="Pfam" id="PF04542">
    <property type="entry name" value="Sigma70_r2"/>
    <property type="match status" value="1"/>
</dbReference>
<dbReference type="InterPro" id="IPR013324">
    <property type="entry name" value="RNA_pol_sigma_r3/r4-like"/>
</dbReference>
<dbReference type="Pfam" id="PF08281">
    <property type="entry name" value="Sigma70_r4_2"/>
    <property type="match status" value="1"/>
</dbReference>
<dbReference type="SUPFAM" id="SSF88659">
    <property type="entry name" value="Sigma3 and sigma4 domains of RNA polymerase sigma factors"/>
    <property type="match status" value="1"/>
</dbReference>
<dbReference type="GO" id="GO:0003677">
    <property type="term" value="F:DNA binding"/>
    <property type="evidence" value="ECO:0007669"/>
    <property type="project" value="UniProtKB-KW"/>
</dbReference>
<keyword evidence="3" id="KW-0731">Sigma factor</keyword>
<proteinExistence type="inferred from homology"/>
<protein>
    <submittedName>
        <fullName evidence="9">RNA polymerase sigma-70 factor (ECF subfamily)</fullName>
    </submittedName>
</protein>
<dbReference type="GO" id="GO:0006352">
    <property type="term" value="P:DNA-templated transcription initiation"/>
    <property type="evidence" value="ECO:0007669"/>
    <property type="project" value="InterPro"/>
</dbReference>
<evidence type="ECO:0000313" key="9">
    <source>
        <dbReference type="EMBL" id="MBE1604994.1"/>
    </source>
</evidence>
<organism evidence="9 10">
    <name type="scientific">Actinopolymorpha pittospori</name>
    <dbReference type="NCBI Taxonomy" id="648752"/>
    <lineage>
        <taxon>Bacteria</taxon>
        <taxon>Bacillati</taxon>
        <taxon>Actinomycetota</taxon>
        <taxon>Actinomycetes</taxon>
        <taxon>Propionibacteriales</taxon>
        <taxon>Actinopolymorphaceae</taxon>
        <taxon>Actinopolymorpha</taxon>
    </lineage>
</organism>
<evidence type="ECO:0000259" key="7">
    <source>
        <dbReference type="Pfam" id="PF04542"/>
    </source>
</evidence>
<dbReference type="InterPro" id="IPR013249">
    <property type="entry name" value="RNA_pol_sigma70_r4_t2"/>
</dbReference>
<dbReference type="InterPro" id="IPR036388">
    <property type="entry name" value="WH-like_DNA-bd_sf"/>
</dbReference>
<accession>A0A927MRW2</accession>
<keyword evidence="4" id="KW-0238">DNA-binding</keyword>
<dbReference type="SUPFAM" id="SSF88946">
    <property type="entry name" value="Sigma2 domain of RNA polymerase sigma factors"/>
    <property type="match status" value="1"/>
</dbReference>
<dbReference type="PANTHER" id="PTHR43133:SF50">
    <property type="entry name" value="ECF RNA POLYMERASE SIGMA FACTOR SIGM"/>
    <property type="match status" value="1"/>
</dbReference>
<evidence type="ECO:0000313" key="10">
    <source>
        <dbReference type="Proteomes" id="UP000638648"/>
    </source>
</evidence>